<keyword evidence="2" id="KW-0812">Transmembrane</keyword>
<dbReference type="Proteomes" id="UP000016933">
    <property type="component" value="Unassembled WGS sequence"/>
</dbReference>
<sequence>MDPVLPWQKDSRVSTRKWIYVVVALLTVVLMVLGLGSGPPLGPASFTGAEESTENEKEGLKHAPTTKTTSANMPLPTDLDGFLFDSLRTEQCQGEFPRLFHDIDERVAYWRKQQHSITANDTDMSWRNRDAASGGGGAMRLLIHNNELRILQSTKDNMGHFGMRLRSIAVLGLMQRALDSAIAAGEQLPTIEFATCVEDICAGAPEGSTKSFWAFAARPSDDTHNRRWLMPNYDFWFDHGSGSWRDARRRAIQRDLPFSKKIPKIVWRGNTGFNSVRPALLELTAGKEWADMKNVDWTAETQVNRIHQDSYCNYSMTVNTEGITYSGRLKYLLNCNSLTFVHDMEWTTYWYHLLEPQGADQNYVPVSRDWHDLEEKVRHYLGHPDEAEKIIRNSISTFRSKYLTRAAESCYTRQLIQSYASVTYTPEVYKPDKPGSVKRLRGIPFEQYMSDFRDFNEDELKDAEDG</sequence>
<keyword evidence="2" id="KW-0472">Membrane</keyword>
<dbReference type="HOGENOM" id="CLU_028539_2_1_1"/>
<gene>
    <name evidence="4" type="ORF">DOTSEDRAFT_71301</name>
</gene>
<dbReference type="SMART" id="SM00672">
    <property type="entry name" value="CAP10"/>
    <property type="match status" value="1"/>
</dbReference>
<dbReference type="EMBL" id="KB446538">
    <property type="protein sequence ID" value="EME45546.1"/>
    <property type="molecule type" value="Genomic_DNA"/>
</dbReference>
<proteinExistence type="predicted"/>
<dbReference type="PANTHER" id="PTHR12203">
    <property type="entry name" value="KDEL LYS-ASP-GLU-LEU CONTAINING - RELATED"/>
    <property type="match status" value="1"/>
</dbReference>
<dbReference type="Pfam" id="PF05686">
    <property type="entry name" value="Glyco_transf_90"/>
    <property type="match status" value="1"/>
</dbReference>
<dbReference type="OMA" id="KYLTRAA"/>
<accession>N1PQ39</accession>
<dbReference type="InterPro" id="IPR006598">
    <property type="entry name" value="CAP10"/>
</dbReference>
<dbReference type="AlphaFoldDB" id="N1PQ39"/>
<organism evidence="4 5">
    <name type="scientific">Dothistroma septosporum (strain NZE10 / CBS 128990)</name>
    <name type="common">Red band needle blight fungus</name>
    <name type="synonym">Mycosphaerella pini</name>
    <dbReference type="NCBI Taxonomy" id="675120"/>
    <lineage>
        <taxon>Eukaryota</taxon>
        <taxon>Fungi</taxon>
        <taxon>Dikarya</taxon>
        <taxon>Ascomycota</taxon>
        <taxon>Pezizomycotina</taxon>
        <taxon>Dothideomycetes</taxon>
        <taxon>Dothideomycetidae</taxon>
        <taxon>Mycosphaerellales</taxon>
        <taxon>Mycosphaerellaceae</taxon>
        <taxon>Dothistroma</taxon>
    </lineage>
</organism>
<keyword evidence="5" id="KW-1185">Reference proteome</keyword>
<dbReference type="eggNOG" id="KOG2458">
    <property type="taxonomic scope" value="Eukaryota"/>
</dbReference>
<dbReference type="InterPro" id="IPR051091">
    <property type="entry name" value="O-Glucosyltr/Glycosyltrsf_90"/>
</dbReference>
<feature type="transmembrane region" description="Helical" evidence="2">
    <location>
        <begin position="18"/>
        <end position="36"/>
    </location>
</feature>
<feature type="region of interest" description="Disordered" evidence="1">
    <location>
        <begin position="44"/>
        <end position="72"/>
    </location>
</feature>
<protein>
    <recommendedName>
        <fullName evidence="3">Glycosyl transferase CAP10 domain-containing protein</fullName>
    </recommendedName>
</protein>
<name>N1PQ39_DOTSN</name>
<reference evidence="5" key="1">
    <citation type="journal article" date="2012" name="PLoS Genet.">
        <title>The genomes of the fungal plant pathogens Cladosporium fulvum and Dothistroma septosporum reveal adaptation to different hosts and lifestyles but also signatures of common ancestry.</title>
        <authorList>
            <person name="de Wit P.J.G.M."/>
            <person name="van der Burgt A."/>
            <person name="Oekmen B."/>
            <person name="Stergiopoulos I."/>
            <person name="Abd-Elsalam K.A."/>
            <person name="Aerts A.L."/>
            <person name="Bahkali A.H."/>
            <person name="Beenen H.G."/>
            <person name="Chettri P."/>
            <person name="Cox M.P."/>
            <person name="Datema E."/>
            <person name="de Vries R.P."/>
            <person name="Dhillon B."/>
            <person name="Ganley A.R."/>
            <person name="Griffiths S.A."/>
            <person name="Guo Y."/>
            <person name="Hamelin R.C."/>
            <person name="Henrissat B."/>
            <person name="Kabir M.S."/>
            <person name="Jashni M.K."/>
            <person name="Kema G."/>
            <person name="Klaubauf S."/>
            <person name="Lapidus A."/>
            <person name="Levasseur A."/>
            <person name="Lindquist E."/>
            <person name="Mehrabi R."/>
            <person name="Ohm R.A."/>
            <person name="Owen T.J."/>
            <person name="Salamov A."/>
            <person name="Schwelm A."/>
            <person name="Schijlen E."/>
            <person name="Sun H."/>
            <person name="van den Burg H.A."/>
            <person name="van Ham R.C.H.J."/>
            <person name="Zhang S."/>
            <person name="Goodwin S.B."/>
            <person name="Grigoriev I.V."/>
            <person name="Collemare J."/>
            <person name="Bradshaw R.E."/>
        </authorList>
    </citation>
    <scope>NUCLEOTIDE SEQUENCE [LARGE SCALE GENOMIC DNA]</scope>
    <source>
        <strain evidence="5">NZE10 / CBS 128990</strain>
    </source>
</reference>
<evidence type="ECO:0000259" key="3">
    <source>
        <dbReference type="SMART" id="SM00672"/>
    </source>
</evidence>
<keyword evidence="2" id="KW-1133">Transmembrane helix</keyword>
<evidence type="ECO:0000313" key="5">
    <source>
        <dbReference type="Proteomes" id="UP000016933"/>
    </source>
</evidence>
<evidence type="ECO:0000256" key="2">
    <source>
        <dbReference type="SAM" id="Phobius"/>
    </source>
</evidence>
<reference evidence="4 5" key="2">
    <citation type="journal article" date="2012" name="PLoS Pathog.">
        <title>Diverse lifestyles and strategies of plant pathogenesis encoded in the genomes of eighteen Dothideomycetes fungi.</title>
        <authorList>
            <person name="Ohm R.A."/>
            <person name="Feau N."/>
            <person name="Henrissat B."/>
            <person name="Schoch C.L."/>
            <person name="Horwitz B.A."/>
            <person name="Barry K.W."/>
            <person name="Condon B.J."/>
            <person name="Copeland A.C."/>
            <person name="Dhillon B."/>
            <person name="Glaser F."/>
            <person name="Hesse C.N."/>
            <person name="Kosti I."/>
            <person name="LaButti K."/>
            <person name="Lindquist E.A."/>
            <person name="Lucas S."/>
            <person name="Salamov A.A."/>
            <person name="Bradshaw R.E."/>
            <person name="Ciuffetti L."/>
            <person name="Hamelin R.C."/>
            <person name="Kema G.H.J."/>
            <person name="Lawrence C."/>
            <person name="Scott J.A."/>
            <person name="Spatafora J.W."/>
            <person name="Turgeon B.G."/>
            <person name="de Wit P.J.G.M."/>
            <person name="Zhong S."/>
            <person name="Goodwin S.B."/>
            <person name="Grigoriev I.V."/>
        </authorList>
    </citation>
    <scope>NUCLEOTIDE SEQUENCE [LARGE SCALE GENOMIC DNA]</scope>
    <source>
        <strain evidence="5">NZE10 / CBS 128990</strain>
    </source>
</reference>
<feature type="domain" description="Glycosyl transferase CAP10" evidence="3">
    <location>
        <begin position="187"/>
        <end position="425"/>
    </location>
</feature>
<dbReference type="PANTHER" id="PTHR12203:SF107">
    <property type="entry name" value="GLYCOSYL TRANSFERASE CAP10 DOMAIN-CONTAINING PROTEIN"/>
    <property type="match status" value="1"/>
</dbReference>
<evidence type="ECO:0000256" key="1">
    <source>
        <dbReference type="SAM" id="MobiDB-lite"/>
    </source>
</evidence>
<dbReference type="OrthoDB" id="202415at2759"/>
<evidence type="ECO:0000313" key="4">
    <source>
        <dbReference type="EMBL" id="EME45546.1"/>
    </source>
</evidence>